<keyword evidence="5 7" id="KW-0326">Glycosidase</keyword>
<dbReference type="InterPro" id="IPR050386">
    <property type="entry name" value="Glycosyl_hydrolase_5"/>
</dbReference>
<dbReference type="Pfam" id="PF00150">
    <property type="entry name" value="Cellulase"/>
    <property type="match status" value="1"/>
</dbReference>
<keyword evidence="6" id="KW-0624">Polysaccharide degradation</keyword>
<proteinExistence type="inferred from homology"/>
<evidence type="ECO:0000313" key="10">
    <source>
        <dbReference type="EMBL" id="MBD8066762.1"/>
    </source>
</evidence>
<gene>
    <name evidence="10" type="ORF">IC608_14905</name>
</gene>
<keyword evidence="2 7" id="KW-0378">Hydrolase</keyword>
<evidence type="ECO:0000256" key="4">
    <source>
        <dbReference type="ARBA" id="ARBA00023277"/>
    </source>
</evidence>
<evidence type="ECO:0000256" key="8">
    <source>
        <dbReference type="SAM" id="SignalP"/>
    </source>
</evidence>
<name>A0A927FWW3_9HYPH</name>
<reference evidence="10" key="1">
    <citation type="submission" date="2020-09" db="EMBL/GenBank/DDBJ databases">
        <title>Genome seq and assembly of Devosia sp.</title>
        <authorList>
            <person name="Chhetri G."/>
        </authorList>
    </citation>
    <scope>NUCLEOTIDE SEQUENCE</scope>
    <source>
        <strain evidence="10">PTR5</strain>
    </source>
</reference>
<dbReference type="Gene3D" id="3.20.20.80">
    <property type="entry name" value="Glycosidases"/>
    <property type="match status" value="1"/>
</dbReference>
<evidence type="ECO:0000259" key="9">
    <source>
        <dbReference type="Pfam" id="PF00150"/>
    </source>
</evidence>
<keyword evidence="3" id="KW-0136">Cellulose degradation</keyword>
<dbReference type="EMBL" id="JACYFU010000004">
    <property type="protein sequence ID" value="MBD8066762.1"/>
    <property type="molecule type" value="Genomic_DNA"/>
</dbReference>
<dbReference type="SUPFAM" id="SSF51445">
    <property type="entry name" value="(Trans)glycosidases"/>
    <property type="match status" value="1"/>
</dbReference>
<feature type="signal peptide" evidence="8">
    <location>
        <begin position="1"/>
        <end position="20"/>
    </location>
</feature>
<dbReference type="InterPro" id="IPR017853">
    <property type="entry name" value="GH"/>
</dbReference>
<comment type="similarity">
    <text evidence="1 7">Belongs to the glycosyl hydrolase 5 (cellulase A) family.</text>
</comment>
<protein>
    <submittedName>
        <fullName evidence="10">Cellulase family glycosylhydrolase</fullName>
    </submittedName>
</protein>
<dbReference type="PANTHER" id="PTHR31297">
    <property type="entry name" value="GLUCAN ENDO-1,6-BETA-GLUCOSIDASE B"/>
    <property type="match status" value="1"/>
</dbReference>
<evidence type="ECO:0000256" key="2">
    <source>
        <dbReference type="ARBA" id="ARBA00022801"/>
    </source>
</evidence>
<evidence type="ECO:0000256" key="7">
    <source>
        <dbReference type="RuleBase" id="RU361153"/>
    </source>
</evidence>
<dbReference type="AlphaFoldDB" id="A0A927FWW3"/>
<feature type="chain" id="PRO_5037391232" evidence="8">
    <location>
        <begin position="21"/>
        <end position="414"/>
    </location>
</feature>
<comment type="caution">
    <text evidence="10">The sequence shown here is derived from an EMBL/GenBank/DDBJ whole genome shotgun (WGS) entry which is preliminary data.</text>
</comment>
<dbReference type="GO" id="GO:0008422">
    <property type="term" value="F:beta-glucosidase activity"/>
    <property type="evidence" value="ECO:0007669"/>
    <property type="project" value="TreeGrafter"/>
</dbReference>
<sequence length="414" mass="45288">MRRFALALLVLSALATPSEGAPALHRGVGVHEWLNWAPLAEDGSYRRPPYRSIEQWLSGARPISDWPPTDPFETIRSLGFDFVRLSVDPGPLLASSGAERQETLDVLKSAVGHVTGAGLSVVFDLHAVTQKPEHSLDALESRADSYGALAYRKMVADVAGMLATLDIDRVALEPYNEPAFYPCEGQGTGEWQKVMSETVAAIRAVSADLTIVATGACGGSITGLVDLDPNFDDPNILYSFHMYEPHSFTHQRLDDPKAFGSGLPWPAETSTAEIVLETLKARMEAAGLSEVEQTSNLLAVQPIVDDYFRENWGEEQLDTWFAEALEWAAAHEISSSRLFMGEFGAILISEDGRMGAYDADRLRYLEAVRTQAEAHDMAWAMWEFSNPYGMSLIEPTGPAVPDARMLQALGLGDQ</sequence>
<keyword evidence="11" id="KW-1185">Reference proteome</keyword>
<dbReference type="InterPro" id="IPR001547">
    <property type="entry name" value="Glyco_hydro_5"/>
</dbReference>
<evidence type="ECO:0000256" key="5">
    <source>
        <dbReference type="ARBA" id="ARBA00023295"/>
    </source>
</evidence>
<feature type="domain" description="Glycoside hydrolase family 5" evidence="9">
    <location>
        <begin position="72"/>
        <end position="384"/>
    </location>
</feature>
<dbReference type="PANTHER" id="PTHR31297:SF41">
    <property type="entry name" value="ENDOGLUCANASE, PUTATIVE (AFU_ORTHOLOGUE AFUA_5G01830)-RELATED"/>
    <property type="match status" value="1"/>
</dbReference>
<dbReference type="GO" id="GO:0030245">
    <property type="term" value="P:cellulose catabolic process"/>
    <property type="evidence" value="ECO:0007669"/>
    <property type="project" value="UniProtKB-KW"/>
</dbReference>
<dbReference type="GO" id="GO:0005576">
    <property type="term" value="C:extracellular region"/>
    <property type="evidence" value="ECO:0007669"/>
    <property type="project" value="TreeGrafter"/>
</dbReference>
<dbReference type="Proteomes" id="UP000654108">
    <property type="component" value="Unassembled WGS sequence"/>
</dbReference>
<evidence type="ECO:0000256" key="6">
    <source>
        <dbReference type="ARBA" id="ARBA00023326"/>
    </source>
</evidence>
<dbReference type="GO" id="GO:0009986">
    <property type="term" value="C:cell surface"/>
    <property type="evidence" value="ECO:0007669"/>
    <property type="project" value="TreeGrafter"/>
</dbReference>
<keyword evidence="8" id="KW-0732">Signal</keyword>
<dbReference type="RefSeq" id="WP_191777154.1">
    <property type="nucleotide sequence ID" value="NZ_JACYFU010000004.1"/>
</dbReference>
<organism evidence="10 11">
    <name type="scientific">Devosia oryzisoli</name>
    <dbReference type="NCBI Taxonomy" id="2774138"/>
    <lineage>
        <taxon>Bacteria</taxon>
        <taxon>Pseudomonadati</taxon>
        <taxon>Pseudomonadota</taxon>
        <taxon>Alphaproteobacteria</taxon>
        <taxon>Hyphomicrobiales</taxon>
        <taxon>Devosiaceae</taxon>
        <taxon>Devosia</taxon>
    </lineage>
</organism>
<evidence type="ECO:0000256" key="3">
    <source>
        <dbReference type="ARBA" id="ARBA00023001"/>
    </source>
</evidence>
<evidence type="ECO:0000256" key="1">
    <source>
        <dbReference type="ARBA" id="ARBA00005641"/>
    </source>
</evidence>
<accession>A0A927FWW3</accession>
<evidence type="ECO:0000313" key="11">
    <source>
        <dbReference type="Proteomes" id="UP000654108"/>
    </source>
</evidence>
<keyword evidence="4" id="KW-0119">Carbohydrate metabolism</keyword>